<keyword evidence="5" id="KW-0479">Metal-binding</keyword>
<comment type="caution">
    <text evidence="12">The sequence shown here is derived from an EMBL/GenBank/DDBJ whole genome shotgun (WGS) entry which is preliminary data.</text>
</comment>
<evidence type="ECO:0000256" key="10">
    <source>
        <dbReference type="ARBA" id="ARBA00049489"/>
    </source>
</evidence>
<evidence type="ECO:0000256" key="5">
    <source>
        <dbReference type="ARBA" id="ARBA00022723"/>
    </source>
</evidence>
<keyword evidence="7" id="KW-0560">Oxidoreductase</keyword>
<accession>A0AAV1HSU4</accession>
<protein>
    <recommendedName>
        <fullName evidence="3">histidinol dehydrogenase</fullName>
        <ecNumber evidence="3">1.1.1.23</ecNumber>
    </recommendedName>
</protein>
<evidence type="ECO:0000256" key="6">
    <source>
        <dbReference type="ARBA" id="ARBA00022833"/>
    </source>
</evidence>
<comment type="catalytic activity">
    <reaction evidence="10">
        <text>L-histidinol + 2 NAD(+) + H2O = L-histidine + 2 NADH + 3 H(+)</text>
        <dbReference type="Rhea" id="RHEA:20641"/>
        <dbReference type="ChEBI" id="CHEBI:15377"/>
        <dbReference type="ChEBI" id="CHEBI:15378"/>
        <dbReference type="ChEBI" id="CHEBI:57540"/>
        <dbReference type="ChEBI" id="CHEBI:57595"/>
        <dbReference type="ChEBI" id="CHEBI:57699"/>
        <dbReference type="ChEBI" id="CHEBI:57945"/>
        <dbReference type="EC" id="1.1.1.23"/>
    </reaction>
</comment>
<dbReference type="PRINTS" id="PR00083">
    <property type="entry name" value="HOLDHDRGNASE"/>
</dbReference>
<dbReference type="FunFam" id="1.20.5.1300:FF:000002">
    <property type="entry name" value="Histidinol dehydrogenase, chloroplastic"/>
    <property type="match status" value="1"/>
</dbReference>
<name>A0AAV1HSU4_9CHLO</name>
<keyword evidence="9" id="KW-0368">Histidine biosynthesis</keyword>
<dbReference type="Gene3D" id="1.20.5.1300">
    <property type="match status" value="1"/>
</dbReference>
<evidence type="ECO:0000256" key="7">
    <source>
        <dbReference type="ARBA" id="ARBA00023002"/>
    </source>
</evidence>
<dbReference type="PROSITE" id="PS00611">
    <property type="entry name" value="HISOL_DEHYDROGENASE"/>
    <property type="match status" value="1"/>
</dbReference>
<dbReference type="GO" id="GO:0004399">
    <property type="term" value="F:histidinol dehydrogenase activity"/>
    <property type="evidence" value="ECO:0007669"/>
    <property type="project" value="UniProtKB-EC"/>
</dbReference>
<dbReference type="HAMAP" id="MF_01024">
    <property type="entry name" value="HisD"/>
    <property type="match status" value="1"/>
</dbReference>
<keyword evidence="8" id="KW-0520">NAD</keyword>
<evidence type="ECO:0000256" key="9">
    <source>
        <dbReference type="ARBA" id="ARBA00023102"/>
    </source>
</evidence>
<dbReference type="Proteomes" id="UP001314263">
    <property type="component" value="Unassembled WGS sequence"/>
</dbReference>
<dbReference type="EMBL" id="CAUYUE010000001">
    <property type="protein sequence ID" value="CAK0734743.1"/>
    <property type="molecule type" value="Genomic_DNA"/>
</dbReference>
<evidence type="ECO:0000256" key="11">
    <source>
        <dbReference type="RuleBase" id="RU004175"/>
    </source>
</evidence>
<organism evidence="12 13">
    <name type="scientific">Coccomyxa viridis</name>
    <dbReference type="NCBI Taxonomy" id="1274662"/>
    <lineage>
        <taxon>Eukaryota</taxon>
        <taxon>Viridiplantae</taxon>
        <taxon>Chlorophyta</taxon>
        <taxon>core chlorophytes</taxon>
        <taxon>Trebouxiophyceae</taxon>
        <taxon>Trebouxiophyceae incertae sedis</taxon>
        <taxon>Coccomyxaceae</taxon>
        <taxon>Coccomyxa</taxon>
    </lineage>
</organism>
<dbReference type="PANTHER" id="PTHR21256:SF2">
    <property type="entry name" value="HISTIDINE BIOSYNTHESIS TRIFUNCTIONAL PROTEIN"/>
    <property type="match status" value="1"/>
</dbReference>
<dbReference type="GO" id="GO:0046872">
    <property type="term" value="F:metal ion binding"/>
    <property type="evidence" value="ECO:0007669"/>
    <property type="project" value="UniProtKB-KW"/>
</dbReference>
<dbReference type="NCBIfam" id="TIGR00069">
    <property type="entry name" value="hisD"/>
    <property type="match status" value="1"/>
</dbReference>
<reference evidence="12 13" key="1">
    <citation type="submission" date="2023-10" db="EMBL/GenBank/DDBJ databases">
        <authorList>
            <person name="Maclean D."/>
            <person name="Macfadyen A."/>
        </authorList>
    </citation>
    <scope>NUCLEOTIDE SEQUENCE [LARGE SCALE GENOMIC DNA]</scope>
</reference>
<dbReference type="AlphaFoldDB" id="A0AAV1HSU4"/>
<comment type="similarity">
    <text evidence="11">Belongs to the histidinol dehydrogenase family.</text>
</comment>
<keyword evidence="6" id="KW-0862">Zinc</keyword>
<comment type="pathway">
    <text evidence="2">Amino-acid biosynthesis; L-histidine biosynthesis; L-histidine from 5-phospho-alpha-D-ribose 1-diphosphate: step 9/9.</text>
</comment>
<dbReference type="GO" id="GO:0051287">
    <property type="term" value="F:NAD binding"/>
    <property type="evidence" value="ECO:0007669"/>
    <property type="project" value="InterPro"/>
</dbReference>
<evidence type="ECO:0000256" key="8">
    <source>
        <dbReference type="ARBA" id="ARBA00023027"/>
    </source>
</evidence>
<dbReference type="InterPro" id="IPR016161">
    <property type="entry name" value="Ald_DH/histidinol_DH"/>
</dbReference>
<evidence type="ECO:0000313" key="13">
    <source>
        <dbReference type="Proteomes" id="UP001314263"/>
    </source>
</evidence>
<sequence length="493" mass="53035">MRTIHRCGIESHLSGRLRRRDVLLGPQDRAFAASPCLPQLKGVRKASRMPAAVNNTMTAERVSGLKTYEAAKLSTKELLSLTARPRIDFSSILETVQPIVEDVRKQGDAAVRSYTKRFDRVDLDDVCMPIESLPEPKLSTESREAFDVAYSNIRRFHEAQRSQPLEVETMPGVRCRRVTRPIGSVGLYVPGGTAVLPSSTLMMAVPAQIAGCKTIVMATPPRPDGQVTPEVLYCAKRAGVTHVLKAGGAQAVAAMAWGTETCPKVDKLLGPGNQYVTAAKMLLQNSEAMVSIDMPAGPSEVLVIADAHASPAFVAADLLSQAEHGPDSQVVLVALPGVDVGAIEREVQRQCDALPRSEVARQALAHSCIIMAAGKDEAARFSNLYAPEHLIVNTADAEEWLPALDNAGSVFLGPWTPESVGDYASGTNHVLPTYGYARMYSGVSLDTFQKKMTVQSLTEEGLRNVGPAVAHMAAVEGLDAHRRAVTMRLGLPN</sequence>
<dbReference type="Pfam" id="PF00815">
    <property type="entry name" value="Histidinol_dh"/>
    <property type="match status" value="1"/>
</dbReference>
<dbReference type="Gene3D" id="3.40.50.1980">
    <property type="entry name" value="Nitrogenase molybdenum iron protein domain"/>
    <property type="match status" value="2"/>
</dbReference>
<dbReference type="PANTHER" id="PTHR21256">
    <property type="entry name" value="HISTIDINOL DEHYDROGENASE HDH"/>
    <property type="match status" value="1"/>
</dbReference>
<dbReference type="FunFam" id="3.40.50.1980:FF:000001">
    <property type="entry name" value="Histidinol dehydrogenase"/>
    <property type="match status" value="1"/>
</dbReference>
<evidence type="ECO:0000256" key="3">
    <source>
        <dbReference type="ARBA" id="ARBA00012965"/>
    </source>
</evidence>
<dbReference type="GO" id="GO:0000105">
    <property type="term" value="P:L-histidine biosynthetic process"/>
    <property type="evidence" value="ECO:0007669"/>
    <property type="project" value="UniProtKB-KW"/>
</dbReference>
<dbReference type="FunFam" id="3.40.50.1980:FF:000019">
    <property type="entry name" value="Histidinol dehydrogenase, chloroplastic"/>
    <property type="match status" value="1"/>
</dbReference>
<dbReference type="InterPro" id="IPR012131">
    <property type="entry name" value="Hstdl_DH"/>
</dbReference>
<keyword evidence="13" id="KW-1185">Reference proteome</keyword>
<proteinExistence type="inferred from homology"/>
<evidence type="ECO:0000256" key="1">
    <source>
        <dbReference type="ARBA" id="ARBA00001947"/>
    </source>
</evidence>
<dbReference type="EC" id="1.1.1.23" evidence="3"/>
<dbReference type="GO" id="GO:0009570">
    <property type="term" value="C:chloroplast stroma"/>
    <property type="evidence" value="ECO:0007669"/>
    <property type="project" value="TreeGrafter"/>
</dbReference>
<keyword evidence="4" id="KW-0028">Amino-acid biosynthesis</keyword>
<dbReference type="CDD" id="cd06572">
    <property type="entry name" value="Histidinol_dh"/>
    <property type="match status" value="1"/>
</dbReference>
<evidence type="ECO:0000313" key="12">
    <source>
        <dbReference type="EMBL" id="CAK0734743.1"/>
    </source>
</evidence>
<comment type="cofactor">
    <cofactor evidence="1">
        <name>Zn(2+)</name>
        <dbReference type="ChEBI" id="CHEBI:29105"/>
    </cofactor>
</comment>
<dbReference type="SUPFAM" id="SSF53720">
    <property type="entry name" value="ALDH-like"/>
    <property type="match status" value="1"/>
</dbReference>
<gene>
    <name evidence="12" type="primary">HISN8</name>
    <name evidence="12" type="ORF">CVIRNUC_000475</name>
</gene>
<evidence type="ECO:0000256" key="2">
    <source>
        <dbReference type="ARBA" id="ARBA00004940"/>
    </source>
</evidence>
<evidence type="ECO:0000256" key="4">
    <source>
        <dbReference type="ARBA" id="ARBA00022605"/>
    </source>
</evidence>
<dbReference type="GO" id="GO:0005829">
    <property type="term" value="C:cytosol"/>
    <property type="evidence" value="ECO:0007669"/>
    <property type="project" value="TreeGrafter"/>
</dbReference>
<dbReference type="InterPro" id="IPR001692">
    <property type="entry name" value="Histidinol_DH_CS"/>
</dbReference>